<gene>
    <name evidence="2" type="ORF">AVEN_72509_1</name>
</gene>
<protein>
    <submittedName>
        <fullName evidence="2">Uncharacterized protein</fullName>
    </submittedName>
</protein>
<sequence length="104" mass="11665">MPSAPHSLRHPQFNNRRRAATGYCRPPGLAYSPETNVQVKRKRATHIPLGNGGPGSGSQKDQKNSKTSTQLDHAQYERVFHLKYCTKCQGFGHLVKHCKDVRPT</sequence>
<keyword evidence="3" id="KW-1185">Reference proteome</keyword>
<reference evidence="2 3" key="1">
    <citation type="journal article" date="2019" name="Sci. Rep.">
        <title>Orb-weaving spider Araneus ventricosus genome elucidates the spidroin gene catalogue.</title>
        <authorList>
            <person name="Kono N."/>
            <person name="Nakamura H."/>
            <person name="Ohtoshi R."/>
            <person name="Moran D.A.P."/>
            <person name="Shinohara A."/>
            <person name="Yoshida Y."/>
            <person name="Fujiwara M."/>
            <person name="Mori M."/>
            <person name="Tomita M."/>
            <person name="Arakawa K."/>
        </authorList>
    </citation>
    <scope>NUCLEOTIDE SEQUENCE [LARGE SCALE GENOMIC DNA]</scope>
</reference>
<comment type="caution">
    <text evidence="2">The sequence shown here is derived from an EMBL/GenBank/DDBJ whole genome shotgun (WGS) entry which is preliminary data.</text>
</comment>
<dbReference type="Proteomes" id="UP000499080">
    <property type="component" value="Unassembled WGS sequence"/>
</dbReference>
<proteinExistence type="predicted"/>
<feature type="region of interest" description="Disordered" evidence="1">
    <location>
        <begin position="1"/>
        <end position="72"/>
    </location>
</feature>
<accession>A0A4Y2G8I9</accession>
<dbReference type="EMBL" id="BGPR01001207">
    <property type="protein sequence ID" value="GBM48244.1"/>
    <property type="molecule type" value="Genomic_DNA"/>
</dbReference>
<organism evidence="2 3">
    <name type="scientific">Araneus ventricosus</name>
    <name type="common">Orbweaver spider</name>
    <name type="synonym">Epeira ventricosa</name>
    <dbReference type="NCBI Taxonomy" id="182803"/>
    <lineage>
        <taxon>Eukaryota</taxon>
        <taxon>Metazoa</taxon>
        <taxon>Ecdysozoa</taxon>
        <taxon>Arthropoda</taxon>
        <taxon>Chelicerata</taxon>
        <taxon>Arachnida</taxon>
        <taxon>Araneae</taxon>
        <taxon>Araneomorphae</taxon>
        <taxon>Entelegynae</taxon>
        <taxon>Araneoidea</taxon>
        <taxon>Araneidae</taxon>
        <taxon>Araneus</taxon>
    </lineage>
</organism>
<dbReference type="AlphaFoldDB" id="A0A4Y2G8I9"/>
<name>A0A4Y2G8I9_ARAVE</name>
<evidence type="ECO:0000313" key="2">
    <source>
        <dbReference type="EMBL" id="GBM48244.1"/>
    </source>
</evidence>
<evidence type="ECO:0000313" key="3">
    <source>
        <dbReference type="Proteomes" id="UP000499080"/>
    </source>
</evidence>
<evidence type="ECO:0000256" key="1">
    <source>
        <dbReference type="SAM" id="MobiDB-lite"/>
    </source>
</evidence>